<keyword evidence="1" id="KW-1133">Transmembrane helix</keyword>
<keyword evidence="3" id="KW-1185">Reference proteome</keyword>
<evidence type="ECO:0000313" key="3">
    <source>
        <dbReference type="Proteomes" id="UP000255169"/>
    </source>
</evidence>
<dbReference type="Proteomes" id="UP000255169">
    <property type="component" value="Unassembled WGS sequence"/>
</dbReference>
<sequence>MTVKYTDTYSKKWSVALAGTLSGMYLFFILPFHFIFASWLYVYRNDVDYGIRQQDIPLVWFIWASLLVVISLTTYAIYRQNKNIKAFTSYFSEKHFNEASPSNTAKSWTGLSYLALDTKNGTLLYINHPDTTIFNFFSPKDVRVMGFGMYDWKSIEVEGNTLKIYTGIPELPSVAISTGKASQLYEKINAMRNQTWTYENNVPGYVEHQAKRIADEQGLNLILPPN</sequence>
<name>A0A0A8VCK5_YERRU</name>
<dbReference type="RefSeq" id="WP_038251860.1">
    <property type="nucleotide sequence ID" value="NZ_CCYO01000001.1"/>
</dbReference>
<dbReference type="AlphaFoldDB" id="A0A0A8VCK5"/>
<organism evidence="2 3">
    <name type="scientific">Yersinia ruckeri</name>
    <dbReference type="NCBI Taxonomy" id="29486"/>
    <lineage>
        <taxon>Bacteria</taxon>
        <taxon>Pseudomonadati</taxon>
        <taxon>Pseudomonadota</taxon>
        <taxon>Gammaproteobacteria</taxon>
        <taxon>Enterobacterales</taxon>
        <taxon>Yersiniaceae</taxon>
        <taxon>Yersinia</taxon>
    </lineage>
</organism>
<keyword evidence="1" id="KW-0472">Membrane</keyword>
<feature type="transmembrane region" description="Helical" evidence="1">
    <location>
        <begin position="56"/>
        <end position="78"/>
    </location>
</feature>
<evidence type="ECO:0000256" key="1">
    <source>
        <dbReference type="SAM" id="Phobius"/>
    </source>
</evidence>
<dbReference type="GeneID" id="66881348"/>
<proteinExistence type="predicted"/>
<protein>
    <recommendedName>
        <fullName evidence="4">Surface exclusion protein</fullName>
    </recommendedName>
</protein>
<dbReference type="EMBL" id="UHJG01000003">
    <property type="protein sequence ID" value="SUQ37479.1"/>
    <property type="molecule type" value="Genomic_DNA"/>
</dbReference>
<evidence type="ECO:0000313" key="2">
    <source>
        <dbReference type="EMBL" id="SUQ37479.1"/>
    </source>
</evidence>
<keyword evidence="1" id="KW-0812">Transmembrane</keyword>
<gene>
    <name evidence="2" type="ORF">NCTC10476_03608</name>
</gene>
<reference evidence="2 3" key="1">
    <citation type="submission" date="2018-06" db="EMBL/GenBank/DDBJ databases">
        <authorList>
            <consortium name="Pathogen Informatics"/>
            <person name="Doyle S."/>
        </authorList>
    </citation>
    <scope>NUCLEOTIDE SEQUENCE [LARGE SCALE GENOMIC DNA]</scope>
    <source>
        <strain evidence="2 3">NCTC10476</strain>
    </source>
</reference>
<dbReference type="NCBIfam" id="NF033891">
    <property type="entry name" value="surf_exc_IncI1"/>
    <property type="match status" value="1"/>
</dbReference>
<feature type="transmembrane region" description="Helical" evidence="1">
    <location>
        <begin position="12"/>
        <end position="36"/>
    </location>
</feature>
<evidence type="ECO:0008006" key="4">
    <source>
        <dbReference type="Google" id="ProtNLM"/>
    </source>
</evidence>
<accession>A0A0A8VCK5</accession>